<evidence type="ECO:0000313" key="9">
    <source>
        <dbReference type="EMBL" id="OKL44955.1"/>
    </source>
</evidence>
<evidence type="ECO:0000256" key="5">
    <source>
        <dbReference type="ARBA" id="ARBA00022840"/>
    </source>
</evidence>
<organism evidence="9 10">
    <name type="scientific">Pseudovibrio exalbescens</name>
    <dbReference type="NCBI Taxonomy" id="197461"/>
    <lineage>
        <taxon>Bacteria</taxon>
        <taxon>Pseudomonadati</taxon>
        <taxon>Pseudomonadota</taxon>
        <taxon>Alphaproteobacteria</taxon>
        <taxon>Hyphomicrobiales</taxon>
        <taxon>Stappiaceae</taxon>
        <taxon>Pseudovibrio</taxon>
    </lineage>
</organism>
<dbReference type="PANTHER" id="PTHR43499:SF1">
    <property type="entry name" value="ABC TRANSPORTER I FAMILY MEMBER 1"/>
    <property type="match status" value="1"/>
</dbReference>
<evidence type="ECO:0000313" key="10">
    <source>
        <dbReference type="Proteomes" id="UP000185783"/>
    </source>
</evidence>
<keyword evidence="2" id="KW-0813">Transport</keyword>
<dbReference type="InterPro" id="IPR005895">
    <property type="entry name" value="ABC_transptr_haem_export_CcmA"/>
</dbReference>
<feature type="domain" description="ABC transporter" evidence="8">
    <location>
        <begin position="1"/>
        <end position="210"/>
    </location>
</feature>
<evidence type="ECO:0000256" key="6">
    <source>
        <dbReference type="ARBA" id="ARBA00022967"/>
    </source>
</evidence>
<dbReference type="Pfam" id="PF00005">
    <property type="entry name" value="ABC_tran"/>
    <property type="match status" value="1"/>
</dbReference>
<dbReference type="GO" id="GO:0022857">
    <property type="term" value="F:transmembrane transporter activity"/>
    <property type="evidence" value="ECO:0007669"/>
    <property type="project" value="InterPro"/>
</dbReference>
<evidence type="ECO:0000259" key="8">
    <source>
        <dbReference type="PROSITE" id="PS50893"/>
    </source>
</evidence>
<evidence type="ECO:0000256" key="1">
    <source>
        <dbReference type="ARBA" id="ARBA00005417"/>
    </source>
</evidence>
<keyword evidence="6" id="KW-1278">Translocase</keyword>
<evidence type="ECO:0000256" key="4">
    <source>
        <dbReference type="ARBA" id="ARBA00022748"/>
    </source>
</evidence>
<dbReference type="SUPFAM" id="SSF52540">
    <property type="entry name" value="P-loop containing nucleoside triphosphate hydrolases"/>
    <property type="match status" value="1"/>
</dbReference>
<dbReference type="GO" id="GO:0016887">
    <property type="term" value="F:ATP hydrolysis activity"/>
    <property type="evidence" value="ECO:0007669"/>
    <property type="project" value="InterPro"/>
</dbReference>
<dbReference type="Proteomes" id="UP000185783">
    <property type="component" value="Unassembled WGS sequence"/>
</dbReference>
<comment type="caution">
    <text evidence="9">The sequence shown here is derived from an EMBL/GenBank/DDBJ whole genome shotgun (WGS) entry which is preliminary data.</text>
</comment>
<evidence type="ECO:0000256" key="2">
    <source>
        <dbReference type="ARBA" id="ARBA00022448"/>
    </source>
</evidence>
<dbReference type="Gene3D" id="3.40.50.300">
    <property type="entry name" value="P-loop containing nucleotide triphosphate hydrolases"/>
    <property type="match status" value="1"/>
</dbReference>
<dbReference type="GO" id="GO:0005524">
    <property type="term" value="F:ATP binding"/>
    <property type="evidence" value="ECO:0007669"/>
    <property type="project" value="UniProtKB-KW"/>
</dbReference>
<dbReference type="PANTHER" id="PTHR43499">
    <property type="entry name" value="ABC TRANSPORTER I FAMILY MEMBER 1"/>
    <property type="match status" value="1"/>
</dbReference>
<dbReference type="GO" id="GO:0017004">
    <property type="term" value="P:cytochrome complex assembly"/>
    <property type="evidence" value="ECO:0007669"/>
    <property type="project" value="UniProtKB-KW"/>
</dbReference>
<dbReference type="STRING" id="197461.A3843_06480"/>
<dbReference type="InterPro" id="IPR017871">
    <property type="entry name" value="ABC_transporter-like_CS"/>
</dbReference>
<keyword evidence="5" id="KW-0067">ATP-binding</keyword>
<dbReference type="NCBIfam" id="TIGR01189">
    <property type="entry name" value="ccmA"/>
    <property type="match status" value="1"/>
</dbReference>
<keyword evidence="3" id="KW-0547">Nucleotide-binding</keyword>
<keyword evidence="10" id="KW-1185">Reference proteome</keyword>
<gene>
    <name evidence="9" type="ORF">A3843_06480</name>
</gene>
<dbReference type="InterPro" id="IPR003593">
    <property type="entry name" value="AAA+_ATPase"/>
</dbReference>
<name>A0A1U7JJS6_9HYPH</name>
<keyword evidence="4" id="KW-0201">Cytochrome c-type biogenesis</keyword>
<sequence length="210" mass="22579">MFNGLSFDLSSGEALLVKGPNGVGKSTLLRVLAGLVPKRSGAIRLSGGLPDRKVAEHAHYFGHLDGLKLALSTYDNLAFWQQFCELMPGGQGMDPRAALETLGIAHTESLPAAFLSAGQKRRLALARLLVVWRPIWLLDEPSSALDKVAEQTLHDLIEAHLDAGGLVIAATHLALHLKRVRELHMQPAAPLSATDGQGDAAFLDDEEGWI</sequence>
<dbReference type="EMBL" id="LVVZ01000010">
    <property type="protein sequence ID" value="OKL44955.1"/>
    <property type="molecule type" value="Genomic_DNA"/>
</dbReference>
<dbReference type="SMART" id="SM00382">
    <property type="entry name" value="AAA"/>
    <property type="match status" value="1"/>
</dbReference>
<dbReference type="InterPro" id="IPR003439">
    <property type="entry name" value="ABC_transporter-like_ATP-bd"/>
</dbReference>
<dbReference type="InterPro" id="IPR027417">
    <property type="entry name" value="P-loop_NTPase"/>
</dbReference>
<dbReference type="AlphaFoldDB" id="A0A1U7JJS6"/>
<keyword evidence="7" id="KW-0472">Membrane</keyword>
<dbReference type="PROSITE" id="PS00211">
    <property type="entry name" value="ABC_TRANSPORTER_1"/>
    <property type="match status" value="1"/>
</dbReference>
<proteinExistence type="inferred from homology"/>
<dbReference type="PROSITE" id="PS50893">
    <property type="entry name" value="ABC_TRANSPORTER_2"/>
    <property type="match status" value="1"/>
</dbReference>
<protein>
    <submittedName>
        <fullName evidence="9">Cytochrome C biogenesis protein</fullName>
    </submittedName>
</protein>
<evidence type="ECO:0000256" key="7">
    <source>
        <dbReference type="ARBA" id="ARBA00023136"/>
    </source>
</evidence>
<reference evidence="9 10" key="1">
    <citation type="submission" date="2016-03" db="EMBL/GenBank/DDBJ databases">
        <title>Genome sequence of Nesiotobacter sp. nov., a moderately halophilic alphaproteobacterium isolated from the Yellow Sea, China.</title>
        <authorList>
            <person name="Zhang G."/>
            <person name="Zhang R."/>
        </authorList>
    </citation>
    <scope>NUCLEOTIDE SEQUENCE [LARGE SCALE GENOMIC DNA]</scope>
    <source>
        <strain evidence="9 10">WB1-6</strain>
    </source>
</reference>
<evidence type="ECO:0000256" key="3">
    <source>
        <dbReference type="ARBA" id="ARBA00022741"/>
    </source>
</evidence>
<comment type="similarity">
    <text evidence="1">Belongs to the ABC transporter superfamily.</text>
</comment>
<accession>A0A1U7JJS6</accession>